<organism evidence="5 6">
    <name type="scientific">Brassica cretica</name>
    <name type="common">Mustard</name>
    <dbReference type="NCBI Taxonomy" id="69181"/>
    <lineage>
        <taxon>Eukaryota</taxon>
        <taxon>Viridiplantae</taxon>
        <taxon>Streptophyta</taxon>
        <taxon>Embryophyta</taxon>
        <taxon>Tracheophyta</taxon>
        <taxon>Spermatophyta</taxon>
        <taxon>Magnoliopsida</taxon>
        <taxon>eudicotyledons</taxon>
        <taxon>Gunneridae</taxon>
        <taxon>Pentapetalae</taxon>
        <taxon>rosids</taxon>
        <taxon>malvids</taxon>
        <taxon>Brassicales</taxon>
        <taxon>Brassicaceae</taxon>
        <taxon>Brassiceae</taxon>
        <taxon>Brassica</taxon>
    </lineage>
</organism>
<feature type="compositionally biased region" description="Polar residues" evidence="3">
    <location>
        <begin position="183"/>
        <end position="193"/>
    </location>
</feature>
<proteinExistence type="predicted"/>
<dbReference type="EMBL" id="QGKV02001507">
    <property type="protein sequence ID" value="KAF3531360.1"/>
    <property type="molecule type" value="Genomic_DNA"/>
</dbReference>
<keyword evidence="2" id="KW-0378">Hydrolase</keyword>
<feature type="region of interest" description="Disordered" evidence="3">
    <location>
        <begin position="361"/>
        <end position="382"/>
    </location>
</feature>
<protein>
    <recommendedName>
        <fullName evidence="4">Ubiquitin-like protease family profile domain-containing protein</fullName>
    </recommendedName>
</protein>
<keyword evidence="1" id="KW-0645">Protease</keyword>
<evidence type="ECO:0000259" key="4">
    <source>
        <dbReference type="Pfam" id="PF02902"/>
    </source>
</evidence>
<evidence type="ECO:0000256" key="2">
    <source>
        <dbReference type="ARBA" id="ARBA00022801"/>
    </source>
</evidence>
<evidence type="ECO:0000313" key="5">
    <source>
        <dbReference type="EMBL" id="KAF3531360.1"/>
    </source>
</evidence>
<comment type="caution">
    <text evidence="5">The sequence shown here is derived from an EMBL/GenBank/DDBJ whole genome shotgun (WGS) entry which is preliminary data.</text>
</comment>
<feature type="region of interest" description="Disordered" evidence="3">
    <location>
        <begin position="183"/>
        <end position="239"/>
    </location>
</feature>
<evidence type="ECO:0000313" key="6">
    <source>
        <dbReference type="Proteomes" id="UP000266723"/>
    </source>
</evidence>
<dbReference type="Pfam" id="PF02902">
    <property type="entry name" value="Peptidase_C48"/>
    <property type="match status" value="1"/>
</dbReference>
<feature type="compositionally biased region" description="Polar residues" evidence="3">
    <location>
        <begin position="307"/>
        <end position="323"/>
    </location>
</feature>
<gene>
    <name evidence="5" type="ORF">DY000_02040059</name>
</gene>
<feature type="region of interest" description="Disordered" evidence="3">
    <location>
        <begin position="307"/>
        <end position="334"/>
    </location>
</feature>
<dbReference type="Proteomes" id="UP000266723">
    <property type="component" value="Unassembled WGS sequence"/>
</dbReference>
<feature type="domain" description="Ubiquitin-like protease family profile" evidence="4">
    <location>
        <begin position="490"/>
        <end position="599"/>
    </location>
</feature>
<evidence type="ECO:0000256" key="1">
    <source>
        <dbReference type="ARBA" id="ARBA00022670"/>
    </source>
</evidence>
<name>A0ABQ7BGS4_BRACR</name>
<evidence type="ECO:0000256" key="3">
    <source>
        <dbReference type="SAM" id="MobiDB-lite"/>
    </source>
</evidence>
<keyword evidence="6" id="KW-1185">Reference proteome</keyword>
<feature type="region of interest" description="Disordered" evidence="3">
    <location>
        <begin position="138"/>
        <end position="166"/>
    </location>
</feature>
<feature type="compositionally biased region" description="Basic and acidic residues" evidence="3">
    <location>
        <begin position="138"/>
        <end position="152"/>
    </location>
</feature>
<reference evidence="5 6" key="1">
    <citation type="journal article" date="2020" name="BMC Genomics">
        <title>Intraspecific diversification of the crop wild relative Brassica cretica Lam. using demographic model selection.</title>
        <authorList>
            <person name="Kioukis A."/>
            <person name="Michalopoulou V.A."/>
            <person name="Briers L."/>
            <person name="Pirintsos S."/>
            <person name="Studholme D.J."/>
            <person name="Pavlidis P."/>
            <person name="Sarris P.F."/>
        </authorList>
    </citation>
    <scope>NUCLEOTIDE SEQUENCE [LARGE SCALE GENOMIC DNA]</scope>
    <source>
        <strain evidence="6">cv. PFS-1207/04</strain>
    </source>
</reference>
<accession>A0ABQ7BGS4</accession>
<feature type="compositionally biased region" description="Polar residues" evidence="3">
    <location>
        <begin position="227"/>
        <end position="238"/>
    </location>
</feature>
<dbReference type="InterPro" id="IPR003653">
    <property type="entry name" value="Peptidase_C48_C"/>
</dbReference>
<sequence length="678" mass="72491">MGKGRQSNRSVKINIVTVQNLELIGQASVRSILCKGSEIPSFVDEVDDLQVNHMVSLICDGFPFESNTWRGDGDGGQPCKTASHAGMGGHGGQLDVPTLVRLVANEIHARVAPMLGNLNSKFCGEIQSLKDVVLVSHSSRERESEFTGDKDATWGVGGRSGPHAPVRTSEVAGAATTGMETNTGHEIQQSGSGPSAAIVDNSPFHGEDLGENNGPSISLSDALDTSVPEQTQAKSGNGETVDVVGEQNKHHEPGGPVDGTPSELLTLATVIDEAVTDLRTDAITSSYSLTGAEADIGGHISAKLSSTIAPPPTVSEQPTQVVGSTDDKMSLTHGGTKASDVAIKNVIRCIIDTAGEKGIPSAGATGVGTGAPESNDPSPLLRPPVEPIVGSEHPIPNASIEASTDMETIVSCERRTDPPISVPVETRASKRRRNPYIKFKPPDPVLKKQRGKKTWEYNLGEGVVIDNKLFQSFFESAQPQPTKGITAYDFLPASFLEALRGGYHQFCRVQDVGKFSLSSDFANPGMPNMRWDATVEALYLPFQVDGRNWIGVAIDIPHWCIHVVDCNPVCLNDEKLESLLQPIVVLLPLLIRRNGGKVLNDAAMENPMPITRLDIPFLCEQTGLPCVATLVLMELYASQNLADAENITEDDLAIAAMTYAVETFSTFNPDHLQEFQDA</sequence>